<accession>A0A2I1FJ79</accession>
<dbReference type="OrthoDB" id="2441295at2759"/>
<reference evidence="1 2" key="2">
    <citation type="submission" date="2017-09" db="EMBL/GenBank/DDBJ databases">
        <title>Extensive intraspecific genome diversity in a model arbuscular mycorrhizal fungus.</title>
        <authorList>
            <person name="Chen E.C."/>
            <person name="Morin E."/>
            <person name="Beaudet D."/>
            <person name="Noel J."/>
            <person name="Ndikumana S."/>
            <person name="Charron P."/>
            <person name="St-Onge C."/>
            <person name="Giorgi J."/>
            <person name="Grigoriev I.V."/>
            <person name="Roux C."/>
            <person name="Martin F.M."/>
            <person name="Corradi N."/>
        </authorList>
    </citation>
    <scope>NUCLEOTIDE SEQUENCE [LARGE SCALE GENOMIC DNA]</scope>
    <source>
        <strain evidence="1 2">A5</strain>
    </source>
</reference>
<name>A0A2I1FJ79_9GLOM</name>
<dbReference type="VEuPathDB" id="FungiDB:FUN_017096"/>
<reference evidence="1 2" key="1">
    <citation type="submission" date="2016-04" db="EMBL/GenBank/DDBJ databases">
        <title>Genome analyses suggest a sexual origin of heterokaryosis in a supposedly ancient asexual fungus.</title>
        <authorList>
            <person name="Ropars J."/>
            <person name="Sedzielewska K."/>
            <person name="Noel J."/>
            <person name="Charron P."/>
            <person name="Farinelli L."/>
            <person name="Marton T."/>
            <person name="Kruger M."/>
            <person name="Pelin A."/>
            <person name="Brachmann A."/>
            <person name="Corradi N."/>
        </authorList>
    </citation>
    <scope>NUCLEOTIDE SEQUENCE [LARGE SCALE GENOMIC DNA]</scope>
    <source>
        <strain evidence="1 2">A5</strain>
    </source>
</reference>
<dbReference type="AlphaFoldDB" id="A0A2I1FJ79"/>
<evidence type="ECO:0000313" key="1">
    <source>
        <dbReference type="EMBL" id="PKC10734.1"/>
    </source>
</evidence>
<evidence type="ECO:0000313" key="2">
    <source>
        <dbReference type="Proteomes" id="UP000232722"/>
    </source>
</evidence>
<proteinExistence type="predicted"/>
<organism evidence="1 2">
    <name type="scientific">Rhizophagus irregularis</name>
    <dbReference type="NCBI Taxonomy" id="588596"/>
    <lineage>
        <taxon>Eukaryota</taxon>
        <taxon>Fungi</taxon>
        <taxon>Fungi incertae sedis</taxon>
        <taxon>Mucoromycota</taxon>
        <taxon>Glomeromycotina</taxon>
        <taxon>Glomeromycetes</taxon>
        <taxon>Glomerales</taxon>
        <taxon>Glomeraceae</taxon>
        <taxon>Rhizophagus</taxon>
    </lineage>
</organism>
<dbReference type="Proteomes" id="UP000232722">
    <property type="component" value="Unassembled WGS sequence"/>
</dbReference>
<dbReference type="VEuPathDB" id="FungiDB:RhiirFUN_022436"/>
<gene>
    <name evidence="1" type="ORF">RhiirA5_288445</name>
</gene>
<sequence>MQDYIELINKLQRHTRCSSYCLRINKQTGKQACRFGFPKEIAEKTTIHNENGHLELITARNDPLINPHDRIQLQGWRANVDLKP</sequence>
<comment type="caution">
    <text evidence="1">The sequence shown here is derived from an EMBL/GenBank/DDBJ whole genome shotgun (WGS) entry which is preliminary data.</text>
</comment>
<protein>
    <submittedName>
        <fullName evidence="1">Uncharacterized protein</fullName>
    </submittedName>
</protein>
<dbReference type="EMBL" id="LLXJ01000358">
    <property type="protein sequence ID" value="PKC10734.1"/>
    <property type="molecule type" value="Genomic_DNA"/>
</dbReference>
<feature type="non-terminal residue" evidence="1">
    <location>
        <position position="84"/>
    </location>
</feature>